<feature type="region of interest" description="Disordered" evidence="1">
    <location>
        <begin position="180"/>
        <end position="264"/>
    </location>
</feature>
<feature type="compositionally biased region" description="Low complexity" evidence="1">
    <location>
        <begin position="181"/>
        <end position="199"/>
    </location>
</feature>
<name>A0A1F5H0X9_9BACT</name>
<comment type="caution">
    <text evidence="2">The sequence shown here is derived from an EMBL/GenBank/DDBJ whole genome shotgun (WGS) entry which is preliminary data.</text>
</comment>
<proteinExistence type="predicted"/>
<evidence type="ECO:0000256" key="1">
    <source>
        <dbReference type="SAM" id="MobiDB-lite"/>
    </source>
</evidence>
<organism evidence="2 3">
    <name type="scientific">Candidatus Curtissbacteria bacterium RIFCSPLOWO2_01_FULL_38_11b</name>
    <dbReference type="NCBI Taxonomy" id="1797725"/>
    <lineage>
        <taxon>Bacteria</taxon>
        <taxon>Candidatus Curtissiibacteriota</taxon>
    </lineage>
</organism>
<dbReference type="STRING" id="1797725.A3A49_01560"/>
<evidence type="ECO:0000313" key="3">
    <source>
        <dbReference type="Proteomes" id="UP000176740"/>
    </source>
</evidence>
<evidence type="ECO:0000313" key="2">
    <source>
        <dbReference type="EMBL" id="OGD97822.1"/>
    </source>
</evidence>
<dbReference type="EMBL" id="MFBO01000023">
    <property type="protein sequence ID" value="OGD97822.1"/>
    <property type="molecule type" value="Genomic_DNA"/>
</dbReference>
<accession>A0A1F5H0X9</accession>
<reference evidence="2 3" key="1">
    <citation type="journal article" date="2016" name="Nat. Commun.">
        <title>Thousands of microbial genomes shed light on interconnected biogeochemical processes in an aquifer system.</title>
        <authorList>
            <person name="Anantharaman K."/>
            <person name="Brown C.T."/>
            <person name="Hug L.A."/>
            <person name="Sharon I."/>
            <person name="Castelle C.J."/>
            <person name="Probst A.J."/>
            <person name="Thomas B.C."/>
            <person name="Singh A."/>
            <person name="Wilkins M.J."/>
            <person name="Karaoz U."/>
            <person name="Brodie E.L."/>
            <person name="Williams K.H."/>
            <person name="Hubbard S.S."/>
            <person name="Banfield J.F."/>
        </authorList>
    </citation>
    <scope>NUCLEOTIDE SEQUENCE [LARGE SCALE GENOMIC DNA]</scope>
</reference>
<gene>
    <name evidence="2" type="ORF">A3A49_01560</name>
</gene>
<dbReference type="AlphaFoldDB" id="A0A1F5H0X9"/>
<dbReference type="Proteomes" id="UP000176740">
    <property type="component" value="Unassembled WGS sequence"/>
</dbReference>
<protein>
    <submittedName>
        <fullName evidence="2">Uncharacterized protein</fullName>
    </submittedName>
</protein>
<feature type="compositionally biased region" description="Polar residues" evidence="1">
    <location>
        <begin position="250"/>
        <end position="264"/>
    </location>
</feature>
<sequence>MELKPDQTEGLLSQETSRQGTSLEHKKSELIENIKKINENAGGRVAAQFSLEQGGMVYIFNAKPLQALRPHMNISQAGISTELGPIFVIRGALGDRLTDILSKFNSGQVQELPTWNNLISDIATNHTTGPIGETRTILPFEQETWNQTLRNAMAIAERQIQTEKALQDVIPQSLATTQEILSSSASTPTTTEAPTLLPTHTSKPNLPPDQRTPASFPADDPRRTEAGGQVEPPADLRPVPEPNTMIPKLNLSSTDKLNLSSPNS</sequence>
<feature type="compositionally biased region" description="Polar residues" evidence="1">
    <location>
        <begin position="10"/>
        <end position="22"/>
    </location>
</feature>
<feature type="region of interest" description="Disordered" evidence="1">
    <location>
        <begin position="1"/>
        <end position="25"/>
    </location>
</feature>